<feature type="region of interest" description="Disordered" evidence="6">
    <location>
        <begin position="39"/>
        <end position="63"/>
    </location>
</feature>
<sequence length="63" mass="6391">APRILVLGAGINGLSSAVCVQQACPLAQVQLVAEHFSPDTTSDGAGGSWGPYLLGDTDPELIL</sequence>
<evidence type="ECO:0000256" key="5">
    <source>
        <dbReference type="ARBA" id="ARBA00023002"/>
    </source>
</evidence>
<evidence type="ECO:0000256" key="3">
    <source>
        <dbReference type="ARBA" id="ARBA00022630"/>
    </source>
</evidence>
<feature type="non-terminal residue" evidence="7">
    <location>
        <position position="1"/>
    </location>
</feature>
<dbReference type="GO" id="GO:0019478">
    <property type="term" value="P:D-amino acid catabolic process"/>
    <property type="evidence" value="ECO:0007669"/>
    <property type="project" value="TreeGrafter"/>
</dbReference>
<protein>
    <submittedName>
        <fullName evidence="7">D-amino acid oxidase</fullName>
    </submittedName>
</protein>
<dbReference type="GO" id="GO:0005782">
    <property type="term" value="C:peroxisomal matrix"/>
    <property type="evidence" value="ECO:0007669"/>
    <property type="project" value="UniProtKB-SubCell"/>
</dbReference>
<evidence type="ECO:0000256" key="2">
    <source>
        <dbReference type="ARBA" id="ARBA00004253"/>
    </source>
</evidence>
<comment type="subcellular location">
    <subcellularLocation>
        <location evidence="2">Peroxisome matrix</location>
    </subcellularLocation>
</comment>
<dbReference type="PANTHER" id="PTHR11530:SF11">
    <property type="entry name" value="D-ASPARTATE OXIDASE"/>
    <property type="match status" value="1"/>
</dbReference>
<proteinExistence type="predicted"/>
<evidence type="ECO:0000256" key="6">
    <source>
        <dbReference type="SAM" id="MobiDB-lite"/>
    </source>
</evidence>
<comment type="cofactor">
    <cofactor evidence="1">
        <name>FAD</name>
        <dbReference type="ChEBI" id="CHEBI:57692"/>
    </cofactor>
</comment>
<keyword evidence="8" id="KW-1185">Reference proteome</keyword>
<dbReference type="Proteomes" id="UP000762676">
    <property type="component" value="Unassembled WGS sequence"/>
</dbReference>
<evidence type="ECO:0000256" key="1">
    <source>
        <dbReference type="ARBA" id="ARBA00001974"/>
    </source>
</evidence>
<accession>A0AAV4HTY2</accession>
<name>A0AAV4HTY2_9GAST</name>
<comment type="caution">
    <text evidence="7">The sequence shown here is derived from an EMBL/GenBank/DDBJ whole genome shotgun (WGS) entry which is preliminary data.</text>
</comment>
<gene>
    <name evidence="7" type="ORF">ElyMa_001060700</name>
</gene>
<evidence type="ECO:0000313" key="7">
    <source>
        <dbReference type="EMBL" id="GFR99990.1"/>
    </source>
</evidence>
<dbReference type="Gene3D" id="3.40.50.720">
    <property type="entry name" value="NAD(P)-binding Rossmann-like Domain"/>
    <property type="match status" value="1"/>
</dbReference>
<keyword evidence="5" id="KW-0560">Oxidoreductase</keyword>
<dbReference type="AlphaFoldDB" id="A0AAV4HTY2"/>
<dbReference type="SUPFAM" id="SSF51971">
    <property type="entry name" value="Nucleotide-binding domain"/>
    <property type="match status" value="1"/>
</dbReference>
<dbReference type="EMBL" id="BMAT01002137">
    <property type="protein sequence ID" value="GFR99990.1"/>
    <property type="molecule type" value="Genomic_DNA"/>
</dbReference>
<dbReference type="InterPro" id="IPR023209">
    <property type="entry name" value="DAO"/>
</dbReference>
<dbReference type="GO" id="GO:0003884">
    <property type="term" value="F:D-amino-acid oxidase activity"/>
    <property type="evidence" value="ECO:0007669"/>
    <property type="project" value="InterPro"/>
</dbReference>
<keyword evidence="4" id="KW-0274">FAD</keyword>
<keyword evidence="3" id="KW-0285">Flavoprotein</keyword>
<evidence type="ECO:0000256" key="4">
    <source>
        <dbReference type="ARBA" id="ARBA00022827"/>
    </source>
</evidence>
<reference evidence="7 8" key="1">
    <citation type="journal article" date="2021" name="Elife">
        <title>Chloroplast acquisition without the gene transfer in kleptoplastic sea slugs, Plakobranchus ocellatus.</title>
        <authorList>
            <person name="Maeda T."/>
            <person name="Takahashi S."/>
            <person name="Yoshida T."/>
            <person name="Shimamura S."/>
            <person name="Takaki Y."/>
            <person name="Nagai Y."/>
            <person name="Toyoda A."/>
            <person name="Suzuki Y."/>
            <person name="Arimoto A."/>
            <person name="Ishii H."/>
            <person name="Satoh N."/>
            <person name="Nishiyama T."/>
            <person name="Hasebe M."/>
            <person name="Maruyama T."/>
            <person name="Minagawa J."/>
            <person name="Obokata J."/>
            <person name="Shigenobu S."/>
        </authorList>
    </citation>
    <scope>NUCLEOTIDE SEQUENCE [LARGE SCALE GENOMIC DNA]</scope>
</reference>
<evidence type="ECO:0000313" key="8">
    <source>
        <dbReference type="Proteomes" id="UP000762676"/>
    </source>
</evidence>
<organism evidence="7 8">
    <name type="scientific">Elysia marginata</name>
    <dbReference type="NCBI Taxonomy" id="1093978"/>
    <lineage>
        <taxon>Eukaryota</taxon>
        <taxon>Metazoa</taxon>
        <taxon>Spiralia</taxon>
        <taxon>Lophotrochozoa</taxon>
        <taxon>Mollusca</taxon>
        <taxon>Gastropoda</taxon>
        <taxon>Heterobranchia</taxon>
        <taxon>Euthyneura</taxon>
        <taxon>Panpulmonata</taxon>
        <taxon>Sacoglossa</taxon>
        <taxon>Placobranchoidea</taxon>
        <taxon>Plakobranchidae</taxon>
        <taxon>Elysia</taxon>
    </lineage>
</organism>
<dbReference type="PANTHER" id="PTHR11530">
    <property type="entry name" value="D-AMINO ACID OXIDASE"/>
    <property type="match status" value="1"/>
</dbReference>
<dbReference type="GO" id="GO:0071949">
    <property type="term" value="F:FAD binding"/>
    <property type="evidence" value="ECO:0007669"/>
    <property type="project" value="InterPro"/>
</dbReference>